<feature type="coiled-coil region" evidence="1">
    <location>
        <begin position="178"/>
        <end position="247"/>
    </location>
</feature>
<proteinExistence type="predicted"/>
<reference evidence="3" key="1">
    <citation type="submission" date="2023-07" db="EMBL/GenBank/DDBJ databases">
        <authorList>
            <consortium name="AG Swart"/>
            <person name="Singh M."/>
            <person name="Singh A."/>
            <person name="Seah K."/>
            <person name="Emmerich C."/>
        </authorList>
    </citation>
    <scope>NUCLEOTIDE SEQUENCE</scope>
    <source>
        <strain evidence="3">DP1</strain>
    </source>
</reference>
<dbReference type="Proteomes" id="UP001295684">
    <property type="component" value="Unassembled WGS sequence"/>
</dbReference>
<name>A0AAD2DAQ8_EUPCR</name>
<feature type="coiled-coil region" evidence="1">
    <location>
        <begin position="364"/>
        <end position="391"/>
    </location>
</feature>
<keyword evidence="4" id="KW-1185">Reference proteome</keyword>
<keyword evidence="1" id="KW-0175">Coiled coil</keyword>
<feature type="compositionally biased region" description="Polar residues" evidence="2">
    <location>
        <begin position="25"/>
        <end position="39"/>
    </location>
</feature>
<sequence length="439" mass="50496">MNNSMMLPQVVKAPNFPKKIKRNNHVSANRSTSQTNRFNSHSERRIKLNTGSSLHRPAFNSNFSSRNSMAKLFKRKLFKTGAEVTKDFDPNTVYDGIEEIDLDLEEMEENMDNLDDTGLEETESDRLDEEIEILMEANKKLLQKVNICAGVVANGISKAATLKSMKPFEQEGVVDTDLRQKRRELKKIHSQIETEKRKVKTLENEFELICSSSLTDQNKMMELINQKKWLEKSVFELQQQADHLKNRLGEMKKFEKIVINKEKAEDIKHQMKVEIKNCKHSKLENSKQLHDLQVKNKSLGVEIVELQSVIRDLKQTKHQIHKDCDSKNKAAGEDESEEMKKIRKIKESMDSMAQRKDQLYEHAMKTKSARIQKLEGEISRANKVISSLNEANTKLSSETKALSQMSIGLQKKKETRNNSRPRDVINRSMVINTGVGPCL</sequence>
<evidence type="ECO:0000313" key="4">
    <source>
        <dbReference type="Proteomes" id="UP001295684"/>
    </source>
</evidence>
<evidence type="ECO:0000313" key="3">
    <source>
        <dbReference type="EMBL" id="CAI2387337.1"/>
    </source>
</evidence>
<protein>
    <submittedName>
        <fullName evidence="3">Uncharacterized protein</fullName>
    </submittedName>
</protein>
<evidence type="ECO:0000256" key="2">
    <source>
        <dbReference type="SAM" id="MobiDB-lite"/>
    </source>
</evidence>
<dbReference type="EMBL" id="CAMPGE010029854">
    <property type="protein sequence ID" value="CAI2387337.1"/>
    <property type="molecule type" value="Genomic_DNA"/>
</dbReference>
<feature type="region of interest" description="Disordered" evidence="2">
    <location>
        <begin position="23"/>
        <end position="44"/>
    </location>
</feature>
<evidence type="ECO:0000256" key="1">
    <source>
        <dbReference type="SAM" id="Coils"/>
    </source>
</evidence>
<organism evidence="3 4">
    <name type="scientific">Euplotes crassus</name>
    <dbReference type="NCBI Taxonomy" id="5936"/>
    <lineage>
        <taxon>Eukaryota</taxon>
        <taxon>Sar</taxon>
        <taxon>Alveolata</taxon>
        <taxon>Ciliophora</taxon>
        <taxon>Intramacronucleata</taxon>
        <taxon>Spirotrichea</taxon>
        <taxon>Hypotrichia</taxon>
        <taxon>Euplotida</taxon>
        <taxon>Euplotidae</taxon>
        <taxon>Moneuplotes</taxon>
    </lineage>
</organism>
<gene>
    <name evidence="3" type="ORF">ECRASSUSDP1_LOCUS28967</name>
</gene>
<comment type="caution">
    <text evidence="3">The sequence shown here is derived from an EMBL/GenBank/DDBJ whole genome shotgun (WGS) entry which is preliminary data.</text>
</comment>
<dbReference type="AlphaFoldDB" id="A0AAD2DAQ8"/>
<accession>A0AAD2DAQ8</accession>
<feature type="coiled-coil region" evidence="1">
    <location>
        <begin position="97"/>
        <end position="144"/>
    </location>
</feature>